<dbReference type="OrthoDB" id="420611at2759"/>
<feature type="domain" description="DUF6570" evidence="3">
    <location>
        <begin position="481"/>
        <end position="629"/>
    </location>
</feature>
<evidence type="ECO:0000313" key="5">
    <source>
        <dbReference type="Proteomes" id="UP000041254"/>
    </source>
</evidence>
<feature type="region of interest" description="Disordered" evidence="1">
    <location>
        <begin position="646"/>
        <end position="681"/>
    </location>
</feature>
<dbReference type="AlphaFoldDB" id="A0A0G4EFB4"/>
<feature type="transmembrane region" description="Helical" evidence="2">
    <location>
        <begin position="30"/>
        <end position="50"/>
    </location>
</feature>
<feature type="transmembrane region" description="Helical" evidence="2">
    <location>
        <begin position="152"/>
        <end position="174"/>
    </location>
</feature>
<evidence type="ECO:0000313" key="4">
    <source>
        <dbReference type="EMBL" id="CEL94435.1"/>
    </source>
</evidence>
<keyword evidence="2" id="KW-1133">Transmembrane helix</keyword>
<feature type="compositionally biased region" description="Basic and acidic residues" evidence="1">
    <location>
        <begin position="662"/>
        <end position="681"/>
    </location>
</feature>
<keyword evidence="2" id="KW-0472">Membrane</keyword>
<evidence type="ECO:0000256" key="1">
    <source>
        <dbReference type="SAM" id="MobiDB-lite"/>
    </source>
</evidence>
<dbReference type="Pfam" id="PF20209">
    <property type="entry name" value="DUF6570"/>
    <property type="match status" value="1"/>
</dbReference>
<evidence type="ECO:0000259" key="3">
    <source>
        <dbReference type="Pfam" id="PF20209"/>
    </source>
</evidence>
<dbReference type="VEuPathDB" id="CryptoDB:Vbra_2050"/>
<keyword evidence="5" id="KW-1185">Reference proteome</keyword>
<proteinExistence type="predicted"/>
<dbReference type="InterPro" id="IPR046700">
    <property type="entry name" value="DUF6570"/>
</dbReference>
<feature type="region of interest" description="Disordered" evidence="1">
    <location>
        <begin position="293"/>
        <end position="316"/>
    </location>
</feature>
<feature type="compositionally biased region" description="Basic and acidic residues" evidence="1">
    <location>
        <begin position="295"/>
        <end position="304"/>
    </location>
</feature>
<sequence>MWLFYGATCGLFGLPVAIHAMNNPDEALHVIAVAALSLSFAVLFGVSIFMNRLSRIPTHALLMRLETALPSSITRWRIRRQQAALQHRQPSVGRESRRRPGKHRKKNMKRQAKMEEELQRLLEAYAEQLDSQEERQARIDQLKQAIRLIRRVIRGVALIAINPFIFFILIVWLLPSIHAQSMGCLSVTTSPSVDCGSRLMLCGDIEPNPGPMHPTFAPHSPLSWPPGALPPPPPRPLQYGGQHAAGHQSCYGPPMPPPPAAASVQQGTAVCDDAARAQAQYAKRLANKRLANKRKNTDVDAARMRDKRRKDAGKERATRVTRVERRASMEAAFVDMFPYGHLPSLAVDQELADEDEEGLWDSMYMRVHQNMTDCRAALDVVVHRRKACAVCGINWRVGQQGRPGEGKNECAGDDGGRGQIVFAPEGQEMPVSEAPTHIRECNTVFKTADVPLASAAFNQQTQQVGCCFECLKALKPTSGTGKTPKYALANHMWTGPLPPEFQDLTLAEEMLCAKYSQVHHIYRVSPLWYTAEEERQFAMRGHVMSYPQDVFNIVSSLPRPVSSLSQIVRVTYIRPHKLQKDGSAESIRGVLQKQKYLEVRAEKVRAFILWLKENNPLYKDIELDEEALQGLPSCGVPAELIDAAEESDMVAEHSAESAGIDNSRRVEPSEAHRHTERSTCA</sequence>
<keyword evidence="2" id="KW-0812">Transmembrane</keyword>
<accession>A0A0G4EFB4</accession>
<feature type="compositionally biased region" description="Basic residues" evidence="1">
    <location>
        <begin position="96"/>
        <end position="111"/>
    </location>
</feature>
<dbReference type="InParanoid" id="A0A0G4EFB4"/>
<organism evidence="4 5">
    <name type="scientific">Vitrella brassicaformis (strain CCMP3155)</name>
    <dbReference type="NCBI Taxonomy" id="1169540"/>
    <lineage>
        <taxon>Eukaryota</taxon>
        <taxon>Sar</taxon>
        <taxon>Alveolata</taxon>
        <taxon>Colpodellida</taxon>
        <taxon>Vitrellaceae</taxon>
        <taxon>Vitrella</taxon>
    </lineage>
</organism>
<dbReference type="Proteomes" id="UP000041254">
    <property type="component" value="Unassembled WGS sequence"/>
</dbReference>
<dbReference type="EMBL" id="CDMY01000219">
    <property type="protein sequence ID" value="CEL94435.1"/>
    <property type="molecule type" value="Genomic_DNA"/>
</dbReference>
<protein>
    <recommendedName>
        <fullName evidence="3">DUF6570 domain-containing protein</fullName>
    </recommendedName>
</protein>
<evidence type="ECO:0000256" key="2">
    <source>
        <dbReference type="SAM" id="Phobius"/>
    </source>
</evidence>
<gene>
    <name evidence="4" type="ORF">Vbra_2050</name>
</gene>
<feature type="region of interest" description="Disordered" evidence="1">
    <location>
        <begin position="84"/>
        <end position="113"/>
    </location>
</feature>
<name>A0A0G4EFB4_VITBC</name>
<reference evidence="4 5" key="1">
    <citation type="submission" date="2014-11" db="EMBL/GenBank/DDBJ databases">
        <authorList>
            <person name="Zhu J."/>
            <person name="Qi W."/>
            <person name="Song R."/>
        </authorList>
    </citation>
    <scope>NUCLEOTIDE SEQUENCE [LARGE SCALE GENOMIC DNA]</scope>
</reference>